<dbReference type="EMBL" id="LAZR01021766">
    <property type="protein sequence ID" value="KKL84207.1"/>
    <property type="molecule type" value="Genomic_DNA"/>
</dbReference>
<keyword evidence="1" id="KW-1133">Transmembrane helix</keyword>
<evidence type="ECO:0000313" key="2">
    <source>
        <dbReference type="EMBL" id="KKL84207.1"/>
    </source>
</evidence>
<comment type="caution">
    <text evidence="2">The sequence shown here is derived from an EMBL/GenBank/DDBJ whole genome shotgun (WGS) entry which is preliminary data.</text>
</comment>
<name>A0A0F9I9V0_9ZZZZ</name>
<accession>A0A0F9I9V0</accession>
<sequence>MANVNERIKMFPKADRAKVIAGVGLLGGAILLIYGLAMSRMMIYYDTNESMVFRYINSIVTILWACMALVSSVLLLR</sequence>
<proteinExistence type="predicted"/>
<feature type="transmembrane region" description="Helical" evidence="1">
    <location>
        <begin position="20"/>
        <end position="43"/>
    </location>
</feature>
<evidence type="ECO:0000256" key="1">
    <source>
        <dbReference type="SAM" id="Phobius"/>
    </source>
</evidence>
<reference evidence="2" key="1">
    <citation type="journal article" date="2015" name="Nature">
        <title>Complex archaea that bridge the gap between prokaryotes and eukaryotes.</title>
        <authorList>
            <person name="Spang A."/>
            <person name="Saw J.H."/>
            <person name="Jorgensen S.L."/>
            <person name="Zaremba-Niedzwiedzka K."/>
            <person name="Martijn J."/>
            <person name="Lind A.E."/>
            <person name="van Eijk R."/>
            <person name="Schleper C."/>
            <person name="Guy L."/>
            <person name="Ettema T.J."/>
        </authorList>
    </citation>
    <scope>NUCLEOTIDE SEQUENCE</scope>
</reference>
<keyword evidence="1" id="KW-0472">Membrane</keyword>
<feature type="non-terminal residue" evidence="2">
    <location>
        <position position="77"/>
    </location>
</feature>
<protein>
    <submittedName>
        <fullName evidence="2">Uncharacterized protein</fullName>
    </submittedName>
</protein>
<gene>
    <name evidence="2" type="ORF">LCGC14_1967060</name>
</gene>
<organism evidence="2">
    <name type="scientific">marine sediment metagenome</name>
    <dbReference type="NCBI Taxonomy" id="412755"/>
    <lineage>
        <taxon>unclassified sequences</taxon>
        <taxon>metagenomes</taxon>
        <taxon>ecological metagenomes</taxon>
    </lineage>
</organism>
<feature type="transmembrane region" description="Helical" evidence="1">
    <location>
        <begin position="55"/>
        <end position="76"/>
    </location>
</feature>
<dbReference type="AlphaFoldDB" id="A0A0F9I9V0"/>
<keyword evidence="1" id="KW-0812">Transmembrane</keyword>